<dbReference type="PANTHER" id="PTHR47294:SF3">
    <property type="entry name" value="OS08G0431150 PROTEIN"/>
    <property type="match status" value="1"/>
</dbReference>
<dbReference type="AlphaFoldDB" id="A0A2C9VY84"/>
<protein>
    <recommendedName>
        <fullName evidence="2">HMA domain-containing protein</fullName>
    </recommendedName>
</protein>
<dbReference type="STRING" id="3983.A0A2C9VY84"/>
<gene>
    <name evidence="1" type="ORF">MANES_05G138100</name>
</gene>
<sequence length="147" mass="16902">MQFYCMVMRINIDCNGCYRKVRKALLDMHGKYTKIHRFSSKLQFFFTLFFFLPFSAINTELETHLIEKKQSRVSVCGKFIPQDVAIKIRNKTNRRVEILDIQELVTNTAAAAAADADNQNNQENRTLISSSSWSLLPSQTQMAPCVT</sequence>
<dbReference type="PANTHER" id="PTHR47294">
    <property type="entry name" value="OS08G0431150 PROTEIN"/>
    <property type="match status" value="1"/>
</dbReference>
<organism evidence="1">
    <name type="scientific">Manihot esculenta</name>
    <name type="common">Cassava</name>
    <name type="synonym">Jatropha manihot</name>
    <dbReference type="NCBI Taxonomy" id="3983"/>
    <lineage>
        <taxon>Eukaryota</taxon>
        <taxon>Viridiplantae</taxon>
        <taxon>Streptophyta</taxon>
        <taxon>Embryophyta</taxon>
        <taxon>Tracheophyta</taxon>
        <taxon>Spermatophyta</taxon>
        <taxon>Magnoliopsida</taxon>
        <taxon>eudicotyledons</taxon>
        <taxon>Gunneridae</taxon>
        <taxon>Pentapetalae</taxon>
        <taxon>rosids</taxon>
        <taxon>fabids</taxon>
        <taxon>Malpighiales</taxon>
        <taxon>Euphorbiaceae</taxon>
        <taxon>Crotonoideae</taxon>
        <taxon>Manihoteae</taxon>
        <taxon>Manihot</taxon>
    </lineage>
</organism>
<dbReference type="EMBL" id="CM004391">
    <property type="protein sequence ID" value="OAY50467.1"/>
    <property type="molecule type" value="Genomic_DNA"/>
</dbReference>
<reference evidence="1" key="1">
    <citation type="submission" date="2016-02" db="EMBL/GenBank/DDBJ databases">
        <title>WGS assembly of Manihot esculenta.</title>
        <authorList>
            <person name="Bredeson J.V."/>
            <person name="Prochnik S.E."/>
            <person name="Lyons J.B."/>
            <person name="Schmutz J."/>
            <person name="Grimwood J."/>
            <person name="Vrebalov J."/>
            <person name="Bart R.S."/>
            <person name="Amuge T."/>
            <person name="Ferguson M.E."/>
            <person name="Green R."/>
            <person name="Putnam N."/>
            <person name="Stites J."/>
            <person name="Rounsley S."/>
            <person name="Rokhsar D.S."/>
        </authorList>
    </citation>
    <scope>NUCLEOTIDE SEQUENCE [LARGE SCALE GENOMIC DNA]</scope>
    <source>
        <tissue evidence="1">Leaf</tissue>
    </source>
</reference>
<proteinExistence type="predicted"/>
<evidence type="ECO:0000313" key="1">
    <source>
        <dbReference type="EMBL" id="OAY50467.1"/>
    </source>
</evidence>
<name>A0A2C9VY84_MANES</name>
<accession>A0A2C9VY84</accession>
<evidence type="ECO:0008006" key="2">
    <source>
        <dbReference type="Google" id="ProtNLM"/>
    </source>
</evidence>